<reference evidence="1 2" key="1">
    <citation type="submission" date="2017-08" db="EMBL/GenBank/DDBJ databases">
        <title>Complete genome sequence of a novel bacteriophage infecting Bordetella bronchiseptica.</title>
        <authorList>
            <person name="Chen Y."/>
            <person name="Song J."/>
            <person name="Wu B."/>
        </authorList>
    </citation>
    <scope>NUCLEOTIDE SEQUENCE [LARGE SCALE GENOMIC DNA]</scope>
</reference>
<dbReference type="EMBL" id="MF663786">
    <property type="protein sequence ID" value="ATI15710.1"/>
    <property type="molecule type" value="Genomic_DNA"/>
</dbReference>
<dbReference type="KEGG" id="vg:54982966"/>
<name>A0A291L9Z7_9CAUD</name>
<protein>
    <submittedName>
        <fullName evidence="1">Uncharacterized protein</fullName>
    </submittedName>
</protein>
<sequence>MGLDVYLKKCADRAEADRIEDDYEKQSDAFWEAGGGYSNATEEQKVEIRAKCAALAEQLGIDGYQHKSRTKIEVDSKIDPEHYFKIGYFRSSYNGGGFDAVMRRFGLPSLGDIMGAGDDYEFVPDWDASLARANDAIAKYEAHLASPVGKYDVLEVSGFDQVGGKEQALAIFAKEIEREHAPGFRSYSNRAGDFYLDGIKAVAVIPGGRSILGQPETYIVYEKESGDGKEDWYLTAIKIVRETCEYVIAQPDRQHFYLVWSG</sequence>
<dbReference type="RefSeq" id="YP_009792758.1">
    <property type="nucleotide sequence ID" value="NC_047861.1"/>
</dbReference>
<dbReference type="GeneID" id="54982966"/>
<keyword evidence="2" id="KW-1185">Reference proteome</keyword>
<evidence type="ECO:0000313" key="1">
    <source>
        <dbReference type="EMBL" id="ATI15710.1"/>
    </source>
</evidence>
<organism evidence="1 2">
    <name type="scientific">Bordetella phage vB_BbrM_PHB04</name>
    <dbReference type="NCBI Taxonomy" id="2029657"/>
    <lineage>
        <taxon>Viruses</taxon>
        <taxon>Duplodnaviria</taxon>
        <taxon>Heunggongvirae</taxon>
        <taxon>Uroviricota</taxon>
        <taxon>Caudoviricetes</taxon>
        <taxon>Phabquatrovirus</taxon>
        <taxon>Phabquatrovirus PHB04</taxon>
    </lineage>
</organism>
<accession>A0A291L9Z7</accession>
<proteinExistence type="predicted"/>
<dbReference type="Proteomes" id="UP000228765">
    <property type="component" value="Segment"/>
</dbReference>
<evidence type="ECO:0000313" key="2">
    <source>
        <dbReference type="Proteomes" id="UP000228765"/>
    </source>
</evidence>